<reference evidence="1 2" key="1">
    <citation type="journal article" date="2019" name="Int. J. Syst. Evol. Microbiol.">
        <title>Anaerobacillus alkaliphilus sp. nov., a novel alkaliphilic and moderately halophilic bacterium.</title>
        <authorList>
            <person name="Borsodi A.K."/>
            <person name="Aszalos J.M."/>
            <person name="Bihari P."/>
            <person name="Nagy I."/>
            <person name="Schumann P."/>
            <person name="Sproer C."/>
            <person name="Kovacs A.L."/>
            <person name="Boka K."/>
            <person name="Dobosy P."/>
            <person name="Ovari M."/>
            <person name="Szili-Kovacs T."/>
            <person name="Toth E."/>
        </authorList>
    </citation>
    <scope>NUCLEOTIDE SEQUENCE [LARGE SCALE GENOMIC DNA]</scope>
    <source>
        <strain evidence="1 2">B16-10</strain>
    </source>
</reference>
<dbReference type="RefSeq" id="WP_129076742.1">
    <property type="nucleotide sequence ID" value="NZ_QOUX01000001.1"/>
</dbReference>
<evidence type="ECO:0000313" key="2">
    <source>
        <dbReference type="Proteomes" id="UP000290649"/>
    </source>
</evidence>
<dbReference type="Pfam" id="PF10978">
    <property type="entry name" value="DUF2785"/>
    <property type="match status" value="1"/>
</dbReference>
<name>A0A4Q0VXC1_9BACI</name>
<organism evidence="1 2">
    <name type="scientific">Anaerobacillus alkaliphilus</name>
    <dbReference type="NCBI Taxonomy" id="1548597"/>
    <lineage>
        <taxon>Bacteria</taxon>
        <taxon>Bacillati</taxon>
        <taxon>Bacillota</taxon>
        <taxon>Bacilli</taxon>
        <taxon>Bacillales</taxon>
        <taxon>Bacillaceae</taxon>
        <taxon>Anaerobacillus</taxon>
    </lineage>
</organism>
<comment type="caution">
    <text evidence="1">The sequence shown here is derived from an EMBL/GenBank/DDBJ whole genome shotgun (WGS) entry which is preliminary data.</text>
</comment>
<dbReference type="InterPro" id="IPR021247">
    <property type="entry name" value="DUF2785"/>
</dbReference>
<dbReference type="AlphaFoldDB" id="A0A4Q0VXC1"/>
<proteinExistence type="predicted"/>
<protein>
    <submittedName>
        <fullName evidence="1">DUF2785 domain-containing protein</fullName>
    </submittedName>
</protein>
<accession>A0A4Q0VXC1</accession>
<dbReference type="EMBL" id="QOUX01000001">
    <property type="protein sequence ID" value="RXJ04397.1"/>
    <property type="molecule type" value="Genomic_DNA"/>
</dbReference>
<gene>
    <name evidence="1" type="ORF">DS745_03155</name>
</gene>
<sequence>MSLKEQLIEVKNHCGVYLPTDDLIELMLNNIGTIDSELRDKLIYATLAKWIQEDHLNNKQVRYILDRCLSNSHLLYCIGDNNSDSVFIRSFSALVIASLMNKDRETKLFTEEEFSMVFDKSVLYLGLEKDTRGFVDEKGWAHAIAHGADLLDSCVKHPRYCSEYHEITLETISTCLFHGVIYIDDEDERLVFVIQSLIDKGMEDEVLVSWIDNLSKKIKEVHIVEGYSLKFFRTKTNIMNFYKTLYFSLNSEKHYVRNRIEENIHSWKE</sequence>
<dbReference type="OrthoDB" id="7619731at2"/>
<keyword evidence="2" id="KW-1185">Reference proteome</keyword>
<dbReference type="Proteomes" id="UP000290649">
    <property type="component" value="Unassembled WGS sequence"/>
</dbReference>
<evidence type="ECO:0000313" key="1">
    <source>
        <dbReference type="EMBL" id="RXJ04397.1"/>
    </source>
</evidence>